<dbReference type="AlphaFoldDB" id="G7USW5"/>
<keyword evidence="3" id="KW-1185">Reference proteome</keyword>
<evidence type="ECO:0000313" key="3">
    <source>
        <dbReference type="Proteomes" id="UP000005870"/>
    </source>
</evidence>
<accession>G7USW5</accession>
<organism evidence="2 3">
    <name type="scientific">Pseudoxanthomonas spadix (strain BD-a59)</name>
    <dbReference type="NCBI Taxonomy" id="1045855"/>
    <lineage>
        <taxon>Bacteria</taxon>
        <taxon>Pseudomonadati</taxon>
        <taxon>Pseudomonadota</taxon>
        <taxon>Gammaproteobacteria</taxon>
        <taxon>Lysobacterales</taxon>
        <taxon>Lysobacteraceae</taxon>
        <taxon>Pseudoxanthomonas</taxon>
    </lineage>
</organism>
<sequence length="248" mass="26725">MIRLAPSEADLHAYVDGQLEAPARAEIERWLAAHPERAAVVADWKRDAKRLRVSQALPEQWPANPNLEPAHLRRRVRARGRARLGVAAALLLSLGLGTVTGWQARQLQVASARLPMADAVSAYRLFAVSDRPDTLDAAARAQLQDWLGQHFGALGAMPDLHAQGLHLVGGQRLSTEQGAAAMLVYADASGARIGVYLRPGGRFGQPGQRRDGELLAQYWSRGNTSFAVVSPFEDARARNVAAVLAPGG</sequence>
<keyword evidence="1" id="KW-1133">Transmembrane helix</keyword>
<dbReference type="Proteomes" id="UP000005870">
    <property type="component" value="Chromosome"/>
</dbReference>
<dbReference type="RefSeq" id="WP_014162147.1">
    <property type="nucleotide sequence ID" value="NC_016147.2"/>
</dbReference>
<keyword evidence="1 2" id="KW-0812">Transmembrane</keyword>
<dbReference type="EMBL" id="CP003093">
    <property type="protein sequence ID" value="AER54826.1"/>
    <property type="molecule type" value="Genomic_DNA"/>
</dbReference>
<gene>
    <name evidence="2" type="ordered locus">DSC_00865</name>
</gene>
<dbReference type="OrthoDB" id="9152892at2"/>
<dbReference type="KEGG" id="psd:DSC_00865"/>
<dbReference type="eggNOG" id="COG5662">
    <property type="taxonomic scope" value="Bacteria"/>
</dbReference>
<evidence type="ECO:0000256" key="1">
    <source>
        <dbReference type="SAM" id="Phobius"/>
    </source>
</evidence>
<dbReference type="HOGENOM" id="CLU_083880_1_0_6"/>
<protein>
    <submittedName>
        <fullName evidence="2">Transmembrane regulatory protein</fullName>
    </submittedName>
</protein>
<name>G7USW5_PSEUP</name>
<feature type="transmembrane region" description="Helical" evidence="1">
    <location>
        <begin position="82"/>
        <end position="102"/>
    </location>
</feature>
<evidence type="ECO:0000313" key="2">
    <source>
        <dbReference type="EMBL" id="AER54826.1"/>
    </source>
</evidence>
<keyword evidence="1" id="KW-0472">Membrane</keyword>
<proteinExistence type="predicted"/>
<reference evidence="2 3" key="1">
    <citation type="journal article" date="2012" name="J. Bacteriol.">
        <title>Complete Genome Sequence of the BTEX-Degrading Bacterium Pseudoxanthomonas spadix BD-a59.</title>
        <authorList>
            <person name="Lee S.H."/>
            <person name="Jin H.M."/>
            <person name="Lee H.J."/>
            <person name="Kim J.M."/>
            <person name="Jeon C.O."/>
        </authorList>
    </citation>
    <scope>NUCLEOTIDE SEQUENCE [LARGE SCALE GENOMIC DNA]</scope>
    <source>
        <strain evidence="2 3">BD-a59</strain>
    </source>
</reference>
<dbReference type="STRING" id="1045855.DSC_00865"/>